<dbReference type="InterPro" id="IPR014710">
    <property type="entry name" value="RmlC-like_jellyroll"/>
</dbReference>
<keyword evidence="3" id="KW-0808">Transferase</keyword>
<dbReference type="CDD" id="cd07010">
    <property type="entry name" value="cupin_PMI_type_I_N_bac"/>
    <property type="match status" value="1"/>
</dbReference>
<keyword evidence="1" id="KW-0479">Metal-binding</keyword>
<dbReference type="Proteomes" id="UP000030982">
    <property type="component" value="Unassembled WGS sequence"/>
</dbReference>
<comment type="caution">
    <text evidence="3">The sequence shown here is derived from an EMBL/GenBank/DDBJ whole genome shotgun (WGS) entry which is preliminary data.</text>
</comment>
<proteinExistence type="predicted"/>
<sequence length="328" mass="34536">MLRPLILGTNRPPARFYAGGMQIDAFRSLPSGPDHTPEDWVASTTAVRGQFPAGLSMLPEGRLLRDAIADDPESWLSAAHVARWGDDAMILVKLLDAGQRLPVHAHPDDAFAAAELASAHGKAEAWFILEPGVVHLGLREDVDRAELAQLVERQDTTALLGLLNEVAVAKNDALVVPPGTLHAIGRSVLLAEVQQPTDLSILLEWDGFDIDGAAEGHLGIGFDRALEAVDTHALEPARLAGLVARGAVKGPVLPAIADAWFRLDRVTRFAAFDAGYAVIIATDGSSMLRSSVGQLALSKGETAVVPASSGPLAVETDGSVLVARPPAP</sequence>
<protein>
    <submittedName>
        <fullName evidence="3">Carbohydrate kinase</fullName>
    </submittedName>
</protein>
<dbReference type="PANTHER" id="PTHR42742">
    <property type="entry name" value="TRANSCRIPTIONAL REPRESSOR MPRA"/>
    <property type="match status" value="1"/>
</dbReference>
<accession>A0A0B2AI43</accession>
<dbReference type="EMBL" id="JTDL01000141">
    <property type="protein sequence ID" value="KHL01496.1"/>
    <property type="molecule type" value="Genomic_DNA"/>
</dbReference>
<dbReference type="GO" id="GO:0046872">
    <property type="term" value="F:metal ion binding"/>
    <property type="evidence" value="ECO:0007669"/>
    <property type="project" value="UniProtKB-KW"/>
</dbReference>
<dbReference type="InterPro" id="IPR051804">
    <property type="entry name" value="Carb_Metab_Reg_Kinase/Isom"/>
</dbReference>
<keyword evidence="2" id="KW-0862">Zinc</keyword>
<gene>
    <name evidence="3" type="ORF">LK10_16135</name>
</gene>
<evidence type="ECO:0000256" key="2">
    <source>
        <dbReference type="ARBA" id="ARBA00022833"/>
    </source>
</evidence>
<dbReference type="Gene3D" id="2.60.120.10">
    <property type="entry name" value="Jelly Rolls"/>
    <property type="match status" value="2"/>
</dbReference>
<dbReference type="PANTHER" id="PTHR42742:SF3">
    <property type="entry name" value="FRUCTOKINASE"/>
    <property type="match status" value="1"/>
</dbReference>
<dbReference type="SUPFAM" id="SSF51182">
    <property type="entry name" value="RmlC-like cupins"/>
    <property type="match status" value="1"/>
</dbReference>
<evidence type="ECO:0000313" key="4">
    <source>
        <dbReference type="Proteomes" id="UP000030982"/>
    </source>
</evidence>
<reference evidence="3 4" key="1">
    <citation type="submission" date="2014-09" db="EMBL/GenBank/DDBJ databases">
        <title>Genome sequence of Sinomonas sp. MUSC 117.</title>
        <authorList>
            <person name="Lee L.-H."/>
        </authorList>
    </citation>
    <scope>NUCLEOTIDE SEQUENCE [LARGE SCALE GENOMIC DNA]</scope>
    <source>
        <strain evidence="3 4">MUSC 117</strain>
    </source>
</reference>
<dbReference type="InterPro" id="IPR011051">
    <property type="entry name" value="RmlC_Cupin_sf"/>
</dbReference>
<dbReference type="STRING" id="1338436.LK10_16135"/>
<name>A0A0B2AI43_9MICC</name>
<evidence type="ECO:0000256" key="1">
    <source>
        <dbReference type="ARBA" id="ARBA00022723"/>
    </source>
</evidence>
<keyword evidence="4" id="KW-1185">Reference proteome</keyword>
<dbReference type="GO" id="GO:0016301">
    <property type="term" value="F:kinase activity"/>
    <property type="evidence" value="ECO:0007669"/>
    <property type="project" value="UniProtKB-KW"/>
</dbReference>
<keyword evidence="3" id="KW-0418">Kinase</keyword>
<organism evidence="3 4">
    <name type="scientific">Sinomonas humi</name>
    <dbReference type="NCBI Taxonomy" id="1338436"/>
    <lineage>
        <taxon>Bacteria</taxon>
        <taxon>Bacillati</taxon>
        <taxon>Actinomycetota</taxon>
        <taxon>Actinomycetes</taxon>
        <taxon>Micrococcales</taxon>
        <taxon>Micrococcaceae</taxon>
        <taxon>Sinomonas</taxon>
    </lineage>
</organism>
<dbReference type="OrthoDB" id="9808275at2"/>
<evidence type="ECO:0000313" key="3">
    <source>
        <dbReference type="EMBL" id="KHL01496.1"/>
    </source>
</evidence>
<dbReference type="RefSeq" id="WP_043126035.1">
    <property type="nucleotide sequence ID" value="NZ_JTDL01000141.1"/>
</dbReference>
<dbReference type="AlphaFoldDB" id="A0A0B2AI43"/>